<evidence type="ECO:0000313" key="1">
    <source>
        <dbReference type="EMBL" id="EQB60891.1"/>
    </source>
</evidence>
<proteinExistence type="predicted"/>
<gene>
    <name evidence="1" type="ORF">NAPIS_ORF01543</name>
</gene>
<reference evidence="1 2" key="1">
    <citation type="journal article" date="2013" name="BMC Genomics">
        <title>Genome sequencing and comparative genomics of honey bee microsporidia, Nosema apis reveal novel insights into host-parasite interactions.</title>
        <authorList>
            <person name="Chen Yp."/>
            <person name="Pettis J.S."/>
            <person name="Zhao Y."/>
            <person name="Liu X."/>
            <person name="Tallon L.J."/>
            <person name="Sadzewicz L.D."/>
            <person name="Li R."/>
            <person name="Zheng H."/>
            <person name="Huang S."/>
            <person name="Zhang X."/>
            <person name="Hamilton M.C."/>
            <person name="Pernal S.F."/>
            <person name="Melathopoulos A.P."/>
            <person name="Yan X."/>
            <person name="Evans J.D."/>
        </authorList>
    </citation>
    <scope>NUCLEOTIDE SEQUENCE [LARGE SCALE GENOMIC DNA]</scope>
    <source>
        <strain evidence="1 2">BRL 01</strain>
    </source>
</reference>
<sequence>MILFKSSIKKSKKLLQNQNNNNFEDDLFKNIDFDCIKIENHNNKQDFKTDLNCYTDQNVAENKNNMFNNETYKKDKRDNSSVYELDVNLNISDKKSLNSKSEKYEKSSGVKYSSIKSNIKLELDSSKNLNTDKKHEIYQTIKNVNKNNTLEFFDSTVKNSNDSQYTINNNEMMSIATKMKNNDIFSDDSVNVNKEMLINVMEDKNNEKQTKKEKREQV</sequence>
<keyword evidence="2" id="KW-1185">Reference proteome</keyword>
<protein>
    <submittedName>
        <fullName evidence="1">Uncharacterized protein</fullName>
    </submittedName>
</protein>
<accession>T0MCJ3</accession>
<dbReference type="Proteomes" id="UP000053780">
    <property type="component" value="Unassembled WGS sequence"/>
</dbReference>
<dbReference type="HOGENOM" id="CLU_1267212_0_0_1"/>
<dbReference type="VEuPathDB" id="MicrosporidiaDB:NAPIS_ORF01543"/>
<name>T0MCJ3_9MICR</name>
<organism evidence="1 2">
    <name type="scientific">Vairimorpha apis BRL 01</name>
    <dbReference type="NCBI Taxonomy" id="1037528"/>
    <lineage>
        <taxon>Eukaryota</taxon>
        <taxon>Fungi</taxon>
        <taxon>Fungi incertae sedis</taxon>
        <taxon>Microsporidia</taxon>
        <taxon>Nosematidae</taxon>
        <taxon>Vairimorpha</taxon>
    </lineage>
</organism>
<evidence type="ECO:0000313" key="2">
    <source>
        <dbReference type="Proteomes" id="UP000053780"/>
    </source>
</evidence>
<dbReference type="AlphaFoldDB" id="T0MCJ3"/>
<dbReference type="EMBL" id="KE647211">
    <property type="protein sequence ID" value="EQB60891.1"/>
    <property type="molecule type" value="Genomic_DNA"/>
</dbReference>